<feature type="domain" description="KIB1-4 beta-propeller" evidence="1">
    <location>
        <begin position="287"/>
        <end position="526"/>
    </location>
</feature>
<dbReference type="PANTHER" id="PTHR33127:SF5">
    <property type="entry name" value="TRANSMEMBRANE PROTEIN"/>
    <property type="match status" value="1"/>
</dbReference>
<dbReference type="PANTHER" id="PTHR33127">
    <property type="entry name" value="TRANSMEMBRANE PROTEIN"/>
    <property type="match status" value="1"/>
</dbReference>
<feature type="domain" description="KIB1-4 beta-propeller" evidence="1">
    <location>
        <begin position="9"/>
        <end position="142"/>
    </location>
</feature>
<dbReference type="Gene3D" id="1.20.1280.50">
    <property type="match status" value="1"/>
</dbReference>
<dbReference type="InterPro" id="IPR036047">
    <property type="entry name" value="F-box-like_dom_sf"/>
</dbReference>
<sequence length="567" mass="65776">MEYMIECAIGYEGNIYAIDSEIGNKVGLVQVNPGSGMTLLREGLPMPLRRKQISSSQTYMVESYGEVFVIKKSCWEVYKPRVRYFDIYKVNFSTGDWEKVENLGDRAFFIDTSNFYCLSCLVAESRIKKNSIYFTGMYDKGLYMYDLEFKNISISSPCPDIDSHDFVVAWIMFAPTMPCSPSYDEENTLAIVEDIIPTIRNTVEEVMEVQQVPWSWADLPQELLSLIQSYIFAGDRICFRAVCRSWQKSSVVPLPVDSMDYSMMVSSSCLMSFSMKGNIDLFYPMYNSRYTLELEEELFGAWICFSKDSWLLLFQGEGNMFFFNPFTKARIELPDFPHDNGFDAFCFTSTPTSPNCIVFGIHSDSYKVKIFITHVGEESWNVYHLKNNKRWRVFNCINMSVSLSSISFYPSQSNPVFYGGLFYCLDEQGKLGYFDPERGRWTVFRTSWKLDVWKYDQNFLVECDGNLLAVFVGTLGRWIRVYRLDQPKMIWKNVKSLGDWMLFLSENTCFSTKAAVRGMGNKIYIPRFYGNHGVFYSLATKRYHTFDGGCLTNFYDTTEVIQCTWML</sequence>
<accession>A0A9Q0KNH2</accession>
<name>A0A9Q0KNH2_9MAGN</name>
<dbReference type="OrthoDB" id="1925727at2759"/>
<dbReference type="Pfam" id="PF03478">
    <property type="entry name" value="Beta-prop_KIB1-4"/>
    <property type="match status" value="2"/>
</dbReference>
<organism evidence="2 3">
    <name type="scientific">Protea cynaroides</name>
    <dbReference type="NCBI Taxonomy" id="273540"/>
    <lineage>
        <taxon>Eukaryota</taxon>
        <taxon>Viridiplantae</taxon>
        <taxon>Streptophyta</taxon>
        <taxon>Embryophyta</taxon>
        <taxon>Tracheophyta</taxon>
        <taxon>Spermatophyta</taxon>
        <taxon>Magnoliopsida</taxon>
        <taxon>Proteales</taxon>
        <taxon>Proteaceae</taxon>
        <taxon>Protea</taxon>
    </lineage>
</organism>
<proteinExistence type="predicted"/>
<dbReference type="InterPro" id="IPR005174">
    <property type="entry name" value="KIB1-4_b-propeller"/>
</dbReference>
<dbReference type="AlphaFoldDB" id="A0A9Q0KNH2"/>
<dbReference type="CDD" id="cd09917">
    <property type="entry name" value="F-box_SF"/>
    <property type="match status" value="1"/>
</dbReference>
<dbReference type="Proteomes" id="UP001141806">
    <property type="component" value="Unassembled WGS sequence"/>
</dbReference>
<dbReference type="InterPro" id="IPR011047">
    <property type="entry name" value="Quinoprotein_ADH-like_sf"/>
</dbReference>
<comment type="caution">
    <text evidence="2">The sequence shown here is derived from an EMBL/GenBank/DDBJ whole genome shotgun (WGS) entry which is preliminary data.</text>
</comment>
<evidence type="ECO:0000259" key="1">
    <source>
        <dbReference type="Pfam" id="PF03478"/>
    </source>
</evidence>
<reference evidence="2" key="1">
    <citation type="journal article" date="2023" name="Plant J.">
        <title>The genome of the king protea, Protea cynaroides.</title>
        <authorList>
            <person name="Chang J."/>
            <person name="Duong T.A."/>
            <person name="Schoeman C."/>
            <person name="Ma X."/>
            <person name="Roodt D."/>
            <person name="Barker N."/>
            <person name="Li Z."/>
            <person name="Van de Peer Y."/>
            <person name="Mizrachi E."/>
        </authorList>
    </citation>
    <scope>NUCLEOTIDE SEQUENCE</scope>
    <source>
        <tissue evidence="2">Young leaves</tissue>
    </source>
</reference>
<dbReference type="SUPFAM" id="SSF50998">
    <property type="entry name" value="Quinoprotein alcohol dehydrogenase-like"/>
    <property type="match status" value="1"/>
</dbReference>
<evidence type="ECO:0000313" key="3">
    <source>
        <dbReference type="Proteomes" id="UP001141806"/>
    </source>
</evidence>
<dbReference type="EMBL" id="JAMYWD010000004">
    <property type="protein sequence ID" value="KAJ4973766.1"/>
    <property type="molecule type" value="Genomic_DNA"/>
</dbReference>
<dbReference type="SUPFAM" id="SSF81383">
    <property type="entry name" value="F-box domain"/>
    <property type="match status" value="1"/>
</dbReference>
<gene>
    <name evidence="2" type="ORF">NE237_006940</name>
</gene>
<protein>
    <recommendedName>
        <fullName evidence="1">KIB1-4 beta-propeller domain-containing protein</fullName>
    </recommendedName>
</protein>
<evidence type="ECO:0000313" key="2">
    <source>
        <dbReference type="EMBL" id="KAJ4973766.1"/>
    </source>
</evidence>
<keyword evidence="3" id="KW-1185">Reference proteome</keyword>